<keyword evidence="2" id="KW-0732">Signal</keyword>
<feature type="region of interest" description="Disordered" evidence="1">
    <location>
        <begin position="42"/>
        <end position="120"/>
    </location>
</feature>
<protein>
    <submittedName>
        <fullName evidence="4">Uncharacterized protein</fullName>
    </submittedName>
</protein>
<evidence type="ECO:0000256" key="1">
    <source>
        <dbReference type="SAM" id="MobiDB-lite"/>
    </source>
</evidence>
<feature type="chain" id="PRO_5042165555" evidence="2">
    <location>
        <begin position="16"/>
        <end position="242"/>
    </location>
</feature>
<organism evidence="3 4">
    <name type="scientific">Mesorhabditis belari</name>
    <dbReference type="NCBI Taxonomy" id="2138241"/>
    <lineage>
        <taxon>Eukaryota</taxon>
        <taxon>Metazoa</taxon>
        <taxon>Ecdysozoa</taxon>
        <taxon>Nematoda</taxon>
        <taxon>Chromadorea</taxon>
        <taxon>Rhabditida</taxon>
        <taxon>Rhabditina</taxon>
        <taxon>Rhabditomorpha</taxon>
        <taxon>Rhabditoidea</taxon>
        <taxon>Rhabditidae</taxon>
        <taxon>Mesorhabditinae</taxon>
        <taxon>Mesorhabditis</taxon>
    </lineage>
</organism>
<feature type="compositionally biased region" description="Basic and acidic residues" evidence="1">
    <location>
        <begin position="217"/>
        <end position="232"/>
    </location>
</feature>
<feature type="region of interest" description="Disordered" evidence="1">
    <location>
        <begin position="211"/>
        <end position="242"/>
    </location>
</feature>
<evidence type="ECO:0000256" key="2">
    <source>
        <dbReference type="SAM" id="SignalP"/>
    </source>
</evidence>
<dbReference type="WBParaSite" id="MBELARI_LOCUS3017">
    <property type="protein sequence ID" value="MBELARI_LOCUS3017"/>
    <property type="gene ID" value="MBELARI_LOCUS3017"/>
</dbReference>
<proteinExistence type="predicted"/>
<evidence type="ECO:0000313" key="3">
    <source>
        <dbReference type="Proteomes" id="UP000887575"/>
    </source>
</evidence>
<dbReference type="Proteomes" id="UP000887575">
    <property type="component" value="Unassembled WGS sequence"/>
</dbReference>
<feature type="signal peptide" evidence="2">
    <location>
        <begin position="1"/>
        <end position="15"/>
    </location>
</feature>
<feature type="compositionally biased region" description="Basic and acidic residues" evidence="1">
    <location>
        <begin position="52"/>
        <end position="73"/>
    </location>
</feature>
<dbReference type="AlphaFoldDB" id="A0AAF3F7W1"/>
<feature type="compositionally biased region" description="Basic and acidic residues" evidence="1">
    <location>
        <begin position="103"/>
        <end position="119"/>
    </location>
</feature>
<evidence type="ECO:0000313" key="4">
    <source>
        <dbReference type="WBParaSite" id="MBELARI_LOCUS3017"/>
    </source>
</evidence>
<reference evidence="4" key="1">
    <citation type="submission" date="2024-02" db="UniProtKB">
        <authorList>
            <consortium name="WormBaseParasite"/>
        </authorList>
    </citation>
    <scope>IDENTIFICATION</scope>
</reference>
<sequence>MKLLLFAVLISFSVSEFLDDPDYRPAFLHRTRGAFIEKHRIGVQLPQSESQEEGKNENEGEGKPLSRSRRDTSDEVNDGPGGAFEVKDSTDGQEGDDSLVELGDGRYGDSDGQGKERSGRFRRMLLADSQESRRFPARRPFGIKNHCKIDKKGKRKCFLRDPDDQSMKSTFNLKMIKNLMKRQEDVDEKSDLAIKRRRTFRRRCQIEGINGRRRCFPRPERQLESPKKENREHRKRNPDGQL</sequence>
<name>A0AAF3F7W1_9BILA</name>
<accession>A0AAF3F7W1</accession>
<keyword evidence="3" id="KW-1185">Reference proteome</keyword>